<sequence length="243" mass="26839">MSNLSEHSPFEVEHFSEPEDNQAELTLSEEEQAFAEYQETAAHEIGNIATTFEKLIVDNTQIRHLQTDSAAKSYHQSESYPPEHPVIKGDAPGKQVTATSTNPTGTPSNKRGRDSDSLLTSPATVPAPKRPKKKVMAPPAEEKAAKPELHLMFVVPDLEDVNLFPSKHWEKLHASVQKAIKAEANPEIKFEFTGFERGRCKMICPNETTKNWTLGIVAKLTGLWSDAKVKVMDAGAVAKLIRA</sequence>
<keyword evidence="4" id="KW-1185">Reference proteome</keyword>
<feature type="compositionally biased region" description="Polar residues" evidence="1">
    <location>
        <begin position="69"/>
        <end position="79"/>
    </location>
</feature>
<reference evidence="3" key="1">
    <citation type="submission" date="2022-07" db="EMBL/GenBank/DDBJ databases">
        <authorList>
            <person name="Trinca V."/>
            <person name="Uliana J.V.C."/>
            <person name="Torres T.T."/>
            <person name="Ward R.J."/>
            <person name="Monesi N."/>
        </authorList>
    </citation>
    <scope>NUCLEOTIDE SEQUENCE</scope>
    <source>
        <strain evidence="3">HSMRA1968</strain>
        <tissue evidence="3">Whole embryos</tissue>
    </source>
</reference>
<comment type="caution">
    <text evidence="3">The sequence shown here is derived from an EMBL/GenBank/DDBJ whole genome shotgun (WGS) entry which is preliminary data.</text>
</comment>
<dbReference type="EMBL" id="WJQU01000002">
    <property type="protein sequence ID" value="KAJ6643393.1"/>
    <property type="molecule type" value="Genomic_DNA"/>
</dbReference>
<feature type="compositionally biased region" description="Basic and acidic residues" evidence="1">
    <location>
        <begin position="8"/>
        <end position="17"/>
    </location>
</feature>
<dbReference type="Pfam" id="PF16012">
    <property type="entry name" value="DUF4780"/>
    <property type="match status" value="1"/>
</dbReference>
<evidence type="ECO:0000256" key="1">
    <source>
        <dbReference type="SAM" id="MobiDB-lite"/>
    </source>
</evidence>
<feature type="region of interest" description="Disordered" evidence="1">
    <location>
        <begin position="69"/>
        <end position="143"/>
    </location>
</feature>
<name>A0A9Q0S496_9DIPT</name>
<feature type="non-terminal residue" evidence="3">
    <location>
        <position position="243"/>
    </location>
</feature>
<protein>
    <recommendedName>
        <fullName evidence="2">DUF4780 domain-containing protein</fullName>
    </recommendedName>
</protein>
<proteinExistence type="predicted"/>
<organism evidence="3 4">
    <name type="scientific">Pseudolycoriella hygida</name>
    <dbReference type="NCBI Taxonomy" id="35572"/>
    <lineage>
        <taxon>Eukaryota</taxon>
        <taxon>Metazoa</taxon>
        <taxon>Ecdysozoa</taxon>
        <taxon>Arthropoda</taxon>
        <taxon>Hexapoda</taxon>
        <taxon>Insecta</taxon>
        <taxon>Pterygota</taxon>
        <taxon>Neoptera</taxon>
        <taxon>Endopterygota</taxon>
        <taxon>Diptera</taxon>
        <taxon>Nematocera</taxon>
        <taxon>Sciaroidea</taxon>
        <taxon>Sciaridae</taxon>
        <taxon>Pseudolycoriella</taxon>
    </lineage>
</organism>
<feature type="domain" description="DUF4780" evidence="2">
    <location>
        <begin position="152"/>
        <end position="239"/>
    </location>
</feature>
<evidence type="ECO:0000313" key="4">
    <source>
        <dbReference type="Proteomes" id="UP001151699"/>
    </source>
</evidence>
<evidence type="ECO:0000259" key="2">
    <source>
        <dbReference type="Pfam" id="PF16012"/>
    </source>
</evidence>
<dbReference type="Proteomes" id="UP001151699">
    <property type="component" value="Chromosome B"/>
</dbReference>
<accession>A0A9Q0S496</accession>
<feature type="region of interest" description="Disordered" evidence="1">
    <location>
        <begin position="1"/>
        <end position="31"/>
    </location>
</feature>
<feature type="compositionally biased region" description="Polar residues" evidence="1">
    <location>
        <begin position="96"/>
        <end position="109"/>
    </location>
</feature>
<feature type="compositionally biased region" description="Acidic residues" evidence="1">
    <location>
        <begin position="18"/>
        <end position="31"/>
    </location>
</feature>
<gene>
    <name evidence="3" type="ORF">Bhyg_08354</name>
</gene>
<dbReference type="AlphaFoldDB" id="A0A9Q0S496"/>
<evidence type="ECO:0000313" key="3">
    <source>
        <dbReference type="EMBL" id="KAJ6643393.1"/>
    </source>
</evidence>
<dbReference type="InterPro" id="IPR031961">
    <property type="entry name" value="DUF4780"/>
</dbReference>